<dbReference type="Proteomes" id="UP001156441">
    <property type="component" value="Unassembled WGS sequence"/>
</dbReference>
<dbReference type="InterPro" id="IPR050109">
    <property type="entry name" value="HTH-type_TetR-like_transc_reg"/>
</dbReference>
<keyword evidence="3" id="KW-0804">Transcription</keyword>
<dbReference type="InterPro" id="IPR036271">
    <property type="entry name" value="Tet_transcr_reg_TetR-rel_C_sf"/>
</dbReference>
<evidence type="ECO:0000256" key="2">
    <source>
        <dbReference type="ARBA" id="ARBA00023125"/>
    </source>
</evidence>
<dbReference type="PANTHER" id="PTHR30055:SF148">
    <property type="entry name" value="TETR-FAMILY TRANSCRIPTIONAL REGULATOR"/>
    <property type="match status" value="1"/>
</dbReference>
<dbReference type="PROSITE" id="PS50977">
    <property type="entry name" value="HTH_TETR_2"/>
    <property type="match status" value="1"/>
</dbReference>
<dbReference type="Pfam" id="PF00440">
    <property type="entry name" value="TetR_N"/>
    <property type="match status" value="1"/>
</dbReference>
<protein>
    <submittedName>
        <fullName evidence="6">TetR/AcrR family transcriptional regulator</fullName>
    </submittedName>
</protein>
<evidence type="ECO:0000259" key="5">
    <source>
        <dbReference type="PROSITE" id="PS50977"/>
    </source>
</evidence>
<feature type="DNA-binding region" description="H-T-H motif" evidence="4">
    <location>
        <begin position="40"/>
        <end position="59"/>
    </location>
</feature>
<dbReference type="Gene3D" id="1.10.357.10">
    <property type="entry name" value="Tetracycline Repressor, domain 2"/>
    <property type="match status" value="1"/>
</dbReference>
<name>A0ABT2JHZ6_9PSEU</name>
<dbReference type="InterPro" id="IPR009057">
    <property type="entry name" value="Homeodomain-like_sf"/>
</dbReference>
<keyword evidence="1" id="KW-0805">Transcription regulation</keyword>
<evidence type="ECO:0000256" key="1">
    <source>
        <dbReference type="ARBA" id="ARBA00023015"/>
    </source>
</evidence>
<dbReference type="PANTHER" id="PTHR30055">
    <property type="entry name" value="HTH-TYPE TRANSCRIPTIONAL REGULATOR RUTR"/>
    <property type="match status" value="1"/>
</dbReference>
<organism evidence="6 7">
    <name type="scientific">Actinophytocola gossypii</name>
    <dbReference type="NCBI Taxonomy" id="2812003"/>
    <lineage>
        <taxon>Bacteria</taxon>
        <taxon>Bacillati</taxon>
        <taxon>Actinomycetota</taxon>
        <taxon>Actinomycetes</taxon>
        <taxon>Pseudonocardiales</taxon>
        <taxon>Pseudonocardiaceae</taxon>
    </lineage>
</organism>
<evidence type="ECO:0000313" key="6">
    <source>
        <dbReference type="EMBL" id="MCT2587503.1"/>
    </source>
</evidence>
<dbReference type="SUPFAM" id="SSF46689">
    <property type="entry name" value="Homeodomain-like"/>
    <property type="match status" value="1"/>
</dbReference>
<reference evidence="6 7" key="1">
    <citation type="submission" date="2021-02" db="EMBL/GenBank/DDBJ databases">
        <title>Actinophytocola xerophila sp. nov., isolated from soil of cotton cropping field.</title>
        <authorList>
            <person name="Huang R."/>
            <person name="Chen X."/>
            <person name="Ge X."/>
            <person name="Liu W."/>
        </authorList>
    </citation>
    <scope>NUCLEOTIDE SEQUENCE [LARGE SCALE GENOMIC DNA]</scope>
    <source>
        <strain evidence="6 7">S1-96</strain>
    </source>
</reference>
<keyword evidence="7" id="KW-1185">Reference proteome</keyword>
<dbReference type="InterPro" id="IPR001647">
    <property type="entry name" value="HTH_TetR"/>
</dbReference>
<dbReference type="Pfam" id="PF16859">
    <property type="entry name" value="TetR_C_11"/>
    <property type="match status" value="1"/>
</dbReference>
<dbReference type="RefSeq" id="WP_260195377.1">
    <property type="nucleotide sequence ID" value="NZ_JAFFZE010000025.1"/>
</dbReference>
<dbReference type="InterPro" id="IPR011075">
    <property type="entry name" value="TetR_C"/>
</dbReference>
<evidence type="ECO:0000256" key="3">
    <source>
        <dbReference type="ARBA" id="ARBA00023163"/>
    </source>
</evidence>
<feature type="domain" description="HTH tetR-type" evidence="5">
    <location>
        <begin position="17"/>
        <end position="77"/>
    </location>
</feature>
<keyword evidence="2 4" id="KW-0238">DNA-binding</keyword>
<dbReference type="SUPFAM" id="SSF48498">
    <property type="entry name" value="Tetracyclin repressor-like, C-terminal domain"/>
    <property type="match status" value="1"/>
</dbReference>
<gene>
    <name evidence="6" type="ORF">JT362_30700</name>
</gene>
<proteinExistence type="predicted"/>
<comment type="caution">
    <text evidence="6">The sequence shown here is derived from an EMBL/GenBank/DDBJ whole genome shotgun (WGS) entry which is preliminary data.</text>
</comment>
<accession>A0ABT2JHZ6</accession>
<sequence>MSTTPAQPVTRPGGRTARTRAAVRDATLAELAAHGHRGLTVEGVAERSGVHKTTVYRRWGGVDGLIVDALDLAADDDWQPADTGTFAGDCRALADAVRRSFADRTEGAASTAIVAAAFQSTRAADALRKFYADRHQRSEVVVDRAVARGELPAETDAAAIVRAVVAPLYHRLFVTREPIDERVTEHAAAAAVAAALAGVFAQT</sequence>
<evidence type="ECO:0000256" key="4">
    <source>
        <dbReference type="PROSITE-ProRule" id="PRU00335"/>
    </source>
</evidence>
<dbReference type="Gene3D" id="1.10.10.60">
    <property type="entry name" value="Homeodomain-like"/>
    <property type="match status" value="1"/>
</dbReference>
<evidence type="ECO:0000313" key="7">
    <source>
        <dbReference type="Proteomes" id="UP001156441"/>
    </source>
</evidence>
<dbReference type="EMBL" id="JAFFZE010000025">
    <property type="protein sequence ID" value="MCT2587503.1"/>
    <property type="molecule type" value="Genomic_DNA"/>
</dbReference>